<dbReference type="AlphaFoldDB" id="A0A2T2XFC6"/>
<comment type="caution">
    <text evidence="1">The sequence shown here is derived from an EMBL/GenBank/DDBJ whole genome shotgun (WGS) entry which is preliminary data.</text>
</comment>
<accession>A0A2T2XFC6</accession>
<name>A0A2T2XFC6_9FIRM</name>
<proteinExistence type="predicted"/>
<dbReference type="Proteomes" id="UP000242972">
    <property type="component" value="Unassembled WGS sequence"/>
</dbReference>
<reference evidence="1 2" key="1">
    <citation type="journal article" date="2014" name="BMC Genomics">
        <title>Comparison of environmental and isolate Sulfobacillus genomes reveals diverse carbon, sulfur, nitrogen, and hydrogen metabolisms.</title>
        <authorList>
            <person name="Justice N.B."/>
            <person name="Norman A."/>
            <person name="Brown C.T."/>
            <person name="Singh A."/>
            <person name="Thomas B.C."/>
            <person name="Banfield J.F."/>
        </authorList>
    </citation>
    <scope>NUCLEOTIDE SEQUENCE [LARGE SCALE GENOMIC DNA]</scope>
    <source>
        <strain evidence="1">AMDSBA4</strain>
    </source>
</reference>
<organism evidence="1 2">
    <name type="scientific">Sulfobacillus benefaciens</name>
    <dbReference type="NCBI Taxonomy" id="453960"/>
    <lineage>
        <taxon>Bacteria</taxon>
        <taxon>Bacillati</taxon>
        <taxon>Bacillota</taxon>
        <taxon>Clostridia</taxon>
        <taxon>Eubacteriales</taxon>
        <taxon>Clostridiales Family XVII. Incertae Sedis</taxon>
        <taxon>Sulfobacillus</taxon>
    </lineage>
</organism>
<evidence type="ECO:0000313" key="1">
    <source>
        <dbReference type="EMBL" id="PSR33190.1"/>
    </source>
</evidence>
<protein>
    <submittedName>
        <fullName evidence="1">Uncharacterized protein</fullName>
    </submittedName>
</protein>
<dbReference type="EMBL" id="PXYW01000025">
    <property type="protein sequence ID" value="PSR33190.1"/>
    <property type="molecule type" value="Genomic_DNA"/>
</dbReference>
<gene>
    <name evidence="1" type="ORF">C7B46_11060</name>
</gene>
<sequence length="310" mass="34949">MMVVATGHSQVQQFVKTTRPTVYAAETWTEVLQLLPQTQAVFLGDRLPGRPNWEQVLPIIASSAPRVRWMIWLSQERDRQLFLGTHVELKTGDLTSGDLLNWIEKFSPSESSFTLPKRWVLWRPDMSFGQGIIAQLTQAANNQYGSGCWVDLDWSVAGLTAELCSEVWNQAEFSYEKLKVKAMHWGWVAPAPPPWSVIFQVPTTGDLERLLKQRYGWWGLDIGANYRVPLAMSAIELASHVVVIAQGSPKILQEGLRAIRMICPGVEITGIGIDPAMQSAVARVGGLWFEWPPHSPPAKTSFFRKKLWRN</sequence>
<evidence type="ECO:0000313" key="2">
    <source>
        <dbReference type="Proteomes" id="UP000242972"/>
    </source>
</evidence>